<sequence length="46" mass="5607">MHTHRKLLFLILDYRYAGKFCKDNGFLPLKVYATLMYNYYCQPVKE</sequence>
<accession>A0A1M6U9G4</accession>
<evidence type="ECO:0000313" key="1">
    <source>
        <dbReference type="EMBL" id="SHK65834.1"/>
    </source>
</evidence>
<gene>
    <name evidence="1" type="ORF">SAMN05216582_11155</name>
</gene>
<organism evidence="1 2">
    <name type="scientific">Selenomonas ruminantium</name>
    <dbReference type="NCBI Taxonomy" id="971"/>
    <lineage>
        <taxon>Bacteria</taxon>
        <taxon>Bacillati</taxon>
        <taxon>Bacillota</taxon>
        <taxon>Negativicutes</taxon>
        <taxon>Selenomonadales</taxon>
        <taxon>Selenomonadaceae</taxon>
        <taxon>Selenomonas</taxon>
    </lineage>
</organism>
<dbReference type="AlphaFoldDB" id="A0A1M6U9G4"/>
<protein>
    <submittedName>
        <fullName evidence="1">Uncharacterized protein</fullName>
    </submittedName>
</protein>
<evidence type="ECO:0000313" key="2">
    <source>
        <dbReference type="Proteomes" id="UP000184263"/>
    </source>
</evidence>
<reference evidence="1 2" key="1">
    <citation type="submission" date="2016-11" db="EMBL/GenBank/DDBJ databases">
        <authorList>
            <person name="Jaros S."/>
            <person name="Januszkiewicz K."/>
            <person name="Wedrychowicz H."/>
        </authorList>
    </citation>
    <scope>NUCLEOTIDE SEQUENCE [LARGE SCALE GENOMIC DNA]</scope>
    <source>
        <strain evidence="1 2">HD4</strain>
    </source>
</reference>
<dbReference type="EMBL" id="FRBC01000011">
    <property type="protein sequence ID" value="SHK65834.1"/>
    <property type="molecule type" value="Genomic_DNA"/>
</dbReference>
<proteinExistence type="predicted"/>
<dbReference type="Proteomes" id="UP000184263">
    <property type="component" value="Unassembled WGS sequence"/>
</dbReference>
<name>A0A1M6U9G4_SELRU</name>